<dbReference type="PROSITE" id="PS50943">
    <property type="entry name" value="HTH_CROC1"/>
    <property type="match status" value="1"/>
</dbReference>
<dbReference type="InterPro" id="IPR001387">
    <property type="entry name" value="Cro/C1-type_HTH"/>
</dbReference>
<dbReference type="CDD" id="cd00093">
    <property type="entry name" value="HTH_XRE"/>
    <property type="match status" value="1"/>
</dbReference>
<dbReference type="Proteomes" id="UP000183700">
    <property type="component" value="Unassembled WGS sequence"/>
</dbReference>
<dbReference type="RefSeq" id="WP_071861484.1">
    <property type="nucleotide sequence ID" value="NZ_JBHLVS010000031.1"/>
</dbReference>
<dbReference type="SMART" id="SM00530">
    <property type="entry name" value="HTH_XRE"/>
    <property type="match status" value="1"/>
</dbReference>
<evidence type="ECO:0000259" key="1">
    <source>
        <dbReference type="PROSITE" id="PS50943"/>
    </source>
</evidence>
<dbReference type="STRING" id="319970.RV00_GL001594"/>
<dbReference type="SUPFAM" id="SSF47413">
    <property type="entry name" value="lambda repressor-like DNA-binding domains"/>
    <property type="match status" value="1"/>
</dbReference>
<keyword evidence="3" id="KW-1185">Reference proteome</keyword>
<comment type="caution">
    <text evidence="2">The sequence shown here is derived from an EMBL/GenBank/DDBJ whole genome shotgun (WGS) entry which is preliminary data.</text>
</comment>
<dbReference type="AlphaFoldDB" id="A0A1L8SW35"/>
<dbReference type="InterPro" id="IPR010982">
    <property type="entry name" value="Lambda_DNA-bd_dom_sf"/>
</dbReference>
<name>A0A1L8SW35_9ENTE</name>
<dbReference type="OrthoDB" id="2475196at2"/>
<dbReference type="EMBL" id="JXKM01000003">
    <property type="protein sequence ID" value="OJG36235.1"/>
    <property type="molecule type" value="Genomic_DNA"/>
</dbReference>
<dbReference type="Pfam" id="PF01381">
    <property type="entry name" value="HTH_3"/>
    <property type="match status" value="1"/>
</dbReference>
<evidence type="ECO:0000313" key="3">
    <source>
        <dbReference type="Proteomes" id="UP000183700"/>
    </source>
</evidence>
<protein>
    <submittedName>
        <fullName evidence="2">Phage regulatory protein</fullName>
    </submittedName>
</protein>
<proteinExistence type="predicted"/>
<evidence type="ECO:0000313" key="2">
    <source>
        <dbReference type="EMBL" id="OJG36235.1"/>
    </source>
</evidence>
<reference evidence="2 3" key="1">
    <citation type="submission" date="2014-12" db="EMBL/GenBank/DDBJ databases">
        <title>Draft genome sequences of 29 type strains of Enterococci.</title>
        <authorList>
            <person name="Zhong Z."/>
            <person name="Sun Z."/>
            <person name="Liu W."/>
            <person name="Zhang W."/>
            <person name="Zhang H."/>
        </authorList>
    </citation>
    <scope>NUCLEOTIDE SEQUENCE [LARGE SCALE GENOMIC DNA]</scope>
    <source>
        <strain evidence="2 3">DSM 22802</strain>
    </source>
</reference>
<sequence>MPEQLSISAWREEKGLTQEALAQKLGVNEKTVSEWENKKVSVKPMHIFAIAYVLKVDADRIRP</sequence>
<feature type="domain" description="HTH cro/C1-type" evidence="1">
    <location>
        <begin position="7"/>
        <end position="61"/>
    </location>
</feature>
<accession>A0A1L8SW35</accession>
<dbReference type="Gene3D" id="1.10.260.40">
    <property type="entry name" value="lambda repressor-like DNA-binding domains"/>
    <property type="match status" value="1"/>
</dbReference>
<gene>
    <name evidence="2" type="ORF">RV00_GL001594</name>
</gene>
<dbReference type="GO" id="GO:0003677">
    <property type="term" value="F:DNA binding"/>
    <property type="evidence" value="ECO:0007669"/>
    <property type="project" value="InterPro"/>
</dbReference>
<organism evidence="2 3">
    <name type="scientific">Enterococcus devriesei</name>
    <dbReference type="NCBI Taxonomy" id="319970"/>
    <lineage>
        <taxon>Bacteria</taxon>
        <taxon>Bacillati</taxon>
        <taxon>Bacillota</taxon>
        <taxon>Bacilli</taxon>
        <taxon>Lactobacillales</taxon>
        <taxon>Enterococcaceae</taxon>
        <taxon>Enterococcus</taxon>
    </lineage>
</organism>